<dbReference type="PANTHER" id="PTHR42791:SF1">
    <property type="entry name" value="N-ACETYLTRANSFERASE DOMAIN-CONTAINING PROTEIN"/>
    <property type="match status" value="1"/>
</dbReference>
<feature type="domain" description="N-acetyltransferase" evidence="1">
    <location>
        <begin position="69"/>
        <end position="219"/>
    </location>
</feature>
<accession>G2R0T8</accession>
<dbReference type="GeneID" id="11517090"/>
<dbReference type="Proteomes" id="UP000008181">
    <property type="component" value="Chromosome 2"/>
</dbReference>
<dbReference type="CDD" id="cd04301">
    <property type="entry name" value="NAT_SF"/>
    <property type="match status" value="1"/>
</dbReference>
<evidence type="ECO:0000313" key="2">
    <source>
        <dbReference type="EMBL" id="AEO64830.1"/>
    </source>
</evidence>
<evidence type="ECO:0000259" key="1">
    <source>
        <dbReference type="PROSITE" id="PS51186"/>
    </source>
</evidence>
<dbReference type="GO" id="GO:0016747">
    <property type="term" value="F:acyltransferase activity, transferring groups other than amino-acyl groups"/>
    <property type="evidence" value="ECO:0007669"/>
    <property type="project" value="InterPro"/>
</dbReference>
<dbReference type="OrthoDB" id="10017208at2759"/>
<dbReference type="AlphaFoldDB" id="G2R0T8"/>
<dbReference type="RefSeq" id="XP_003651166.1">
    <property type="nucleotide sequence ID" value="XM_003651118.1"/>
</dbReference>
<keyword evidence="3" id="KW-1185">Reference proteome</keyword>
<dbReference type="InterPro" id="IPR052523">
    <property type="entry name" value="Trichothecene_AcTrans"/>
</dbReference>
<proteinExistence type="predicted"/>
<sequence>MPLKLRPATEADCFRIGCISREAFLGSTSNALFPPHLYSKSETGDPALDESKWRAARTLRRMRNGSPTFVVVEIPEDGNAEGTVVGYAQWDAPAAASAHASKGHWEDDRVPSPGSLNEAKLLELYVTLEAETKRVLGPEGHSNMYYLLSVAVDPAHQRRGIGRMLVLHGLDLAAKAGLDAFLHATPEGEGLYRSLGFQQVGEPFDLFGTKHFSMLWKHQSAASP</sequence>
<name>G2R0T8_THETT</name>
<dbReference type="PROSITE" id="PS51186">
    <property type="entry name" value="GNAT"/>
    <property type="match status" value="1"/>
</dbReference>
<dbReference type="eggNOG" id="ENOG502SC13">
    <property type="taxonomic scope" value="Eukaryota"/>
</dbReference>
<dbReference type="KEGG" id="ttt:THITE_2111165"/>
<dbReference type="EMBL" id="CP003010">
    <property type="protein sequence ID" value="AEO64830.1"/>
    <property type="molecule type" value="Genomic_DNA"/>
</dbReference>
<gene>
    <name evidence="2" type="ORF">THITE_2111165</name>
</gene>
<dbReference type="InterPro" id="IPR000182">
    <property type="entry name" value="GNAT_dom"/>
</dbReference>
<reference evidence="2 3" key="1">
    <citation type="journal article" date="2011" name="Nat. Biotechnol.">
        <title>Comparative genomic analysis of the thermophilic biomass-degrading fungi Myceliophthora thermophila and Thielavia terrestris.</title>
        <authorList>
            <person name="Berka R.M."/>
            <person name="Grigoriev I.V."/>
            <person name="Otillar R."/>
            <person name="Salamov A."/>
            <person name="Grimwood J."/>
            <person name="Reid I."/>
            <person name="Ishmael N."/>
            <person name="John T."/>
            <person name="Darmond C."/>
            <person name="Moisan M.-C."/>
            <person name="Henrissat B."/>
            <person name="Coutinho P.M."/>
            <person name="Lombard V."/>
            <person name="Natvig D.O."/>
            <person name="Lindquist E."/>
            <person name="Schmutz J."/>
            <person name="Lucas S."/>
            <person name="Harris P."/>
            <person name="Powlowski J."/>
            <person name="Bellemare A."/>
            <person name="Taylor D."/>
            <person name="Butler G."/>
            <person name="de Vries R.P."/>
            <person name="Allijn I.E."/>
            <person name="van den Brink J."/>
            <person name="Ushinsky S."/>
            <person name="Storms R."/>
            <person name="Powell A.J."/>
            <person name="Paulsen I.T."/>
            <person name="Elbourne L.D.H."/>
            <person name="Baker S.E."/>
            <person name="Magnuson J."/>
            <person name="LaBoissiere S."/>
            <person name="Clutterbuck A.J."/>
            <person name="Martinez D."/>
            <person name="Wogulis M."/>
            <person name="de Leon A.L."/>
            <person name="Rey M.W."/>
            <person name="Tsang A."/>
        </authorList>
    </citation>
    <scope>NUCLEOTIDE SEQUENCE [LARGE SCALE GENOMIC DNA]</scope>
    <source>
        <strain evidence="3">ATCC 38088 / NRRL 8126</strain>
    </source>
</reference>
<dbReference type="SUPFAM" id="SSF55729">
    <property type="entry name" value="Acyl-CoA N-acyltransferases (Nat)"/>
    <property type="match status" value="1"/>
</dbReference>
<organism evidence="2 3">
    <name type="scientific">Thermothielavioides terrestris (strain ATCC 38088 / NRRL 8126)</name>
    <name type="common">Thielavia terrestris</name>
    <dbReference type="NCBI Taxonomy" id="578455"/>
    <lineage>
        <taxon>Eukaryota</taxon>
        <taxon>Fungi</taxon>
        <taxon>Dikarya</taxon>
        <taxon>Ascomycota</taxon>
        <taxon>Pezizomycotina</taxon>
        <taxon>Sordariomycetes</taxon>
        <taxon>Sordariomycetidae</taxon>
        <taxon>Sordariales</taxon>
        <taxon>Chaetomiaceae</taxon>
        <taxon>Thermothielavioides</taxon>
        <taxon>Thermothielavioides terrestris</taxon>
    </lineage>
</organism>
<protein>
    <recommendedName>
        <fullName evidence="1">N-acetyltransferase domain-containing protein</fullName>
    </recommendedName>
</protein>
<dbReference type="Pfam" id="PF00583">
    <property type="entry name" value="Acetyltransf_1"/>
    <property type="match status" value="1"/>
</dbReference>
<dbReference type="HOGENOM" id="CLU_060131_6_5_1"/>
<evidence type="ECO:0000313" key="3">
    <source>
        <dbReference type="Proteomes" id="UP000008181"/>
    </source>
</evidence>
<dbReference type="PANTHER" id="PTHR42791">
    <property type="entry name" value="GNAT FAMILY ACETYLTRANSFERASE"/>
    <property type="match status" value="1"/>
</dbReference>
<dbReference type="Gene3D" id="3.40.630.30">
    <property type="match status" value="1"/>
</dbReference>
<dbReference type="InterPro" id="IPR016181">
    <property type="entry name" value="Acyl_CoA_acyltransferase"/>
</dbReference>